<dbReference type="PROSITE" id="PS00036">
    <property type="entry name" value="BZIP_BASIC"/>
    <property type="match status" value="1"/>
</dbReference>
<dbReference type="GO" id="GO:0003700">
    <property type="term" value="F:DNA-binding transcription factor activity"/>
    <property type="evidence" value="ECO:0007669"/>
    <property type="project" value="InterPro"/>
</dbReference>
<organism evidence="3 4">
    <name type="scientific">Apatococcus lobatus</name>
    <dbReference type="NCBI Taxonomy" id="904363"/>
    <lineage>
        <taxon>Eukaryota</taxon>
        <taxon>Viridiplantae</taxon>
        <taxon>Chlorophyta</taxon>
        <taxon>core chlorophytes</taxon>
        <taxon>Trebouxiophyceae</taxon>
        <taxon>Chlorellales</taxon>
        <taxon>Chlorellaceae</taxon>
        <taxon>Apatococcus</taxon>
    </lineage>
</organism>
<sequence>MAGEESEGFVLNPVEEPLQADASLGSFGELLRQVVEDSSTHSADATSDEAPFSNSGLYSQSALGPAPGPSGLASTEQLAQHAQQEAARFQLTERERRERNKTAQAAYRQRKRAKVASDKQALQKAAHQIATLEEQISDLRSGRTASLPEGTLPQPDSTRALRTEFTTLQSGQTEFQGLLTELRRAQHEGAALPKGTPQPQSFALMCELNERRELPHHSRRLARRHCIQALHMHSGWEEALPLNLKNLYDALLSGHLDVTVRLDYRHTNLTITLRKLLRLSGEEIQAMMAEPTACMAFASEYSWDEDSPQGRRFAAMSGESACLGAMLTEVSTTHILQNMNTHLYRSQDSRKSRPQDSHLQSILRAGKITGGQQLQTKDLWTNYINDIGPLVAERTSLQHDLEASGGYQAMLQGWPPHMVAVALNKAADLEHSLLQQQERFLYMLSRFIFQVLSPFQTGHLSGAAYPFTLEWSELISSVARQADAP</sequence>
<feature type="compositionally biased region" description="Basic and acidic residues" evidence="1">
    <location>
        <begin position="91"/>
        <end position="101"/>
    </location>
</feature>
<evidence type="ECO:0000313" key="3">
    <source>
        <dbReference type="EMBL" id="KAK9837898.1"/>
    </source>
</evidence>
<feature type="compositionally biased region" description="Low complexity" evidence="1">
    <location>
        <begin position="76"/>
        <end position="87"/>
    </location>
</feature>
<feature type="region of interest" description="Disordered" evidence="1">
    <location>
        <begin position="137"/>
        <end position="157"/>
    </location>
</feature>
<dbReference type="InterPro" id="IPR004827">
    <property type="entry name" value="bZIP"/>
</dbReference>
<evidence type="ECO:0000256" key="1">
    <source>
        <dbReference type="SAM" id="MobiDB-lite"/>
    </source>
</evidence>
<dbReference type="Proteomes" id="UP001438707">
    <property type="component" value="Unassembled WGS sequence"/>
</dbReference>
<feature type="domain" description="BZIP" evidence="2">
    <location>
        <begin position="96"/>
        <end position="110"/>
    </location>
</feature>
<proteinExistence type="predicted"/>
<protein>
    <recommendedName>
        <fullName evidence="2">BZIP domain-containing protein</fullName>
    </recommendedName>
</protein>
<gene>
    <name evidence="3" type="ORF">WJX74_007456</name>
</gene>
<dbReference type="EMBL" id="JALJOS010000006">
    <property type="protein sequence ID" value="KAK9837898.1"/>
    <property type="molecule type" value="Genomic_DNA"/>
</dbReference>
<evidence type="ECO:0000313" key="4">
    <source>
        <dbReference type="Proteomes" id="UP001438707"/>
    </source>
</evidence>
<name>A0AAW1RWV5_9CHLO</name>
<reference evidence="3 4" key="1">
    <citation type="journal article" date="2024" name="Nat. Commun.">
        <title>Phylogenomics reveals the evolutionary origins of lichenization in chlorophyte algae.</title>
        <authorList>
            <person name="Puginier C."/>
            <person name="Libourel C."/>
            <person name="Otte J."/>
            <person name="Skaloud P."/>
            <person name="Haon M."/>
            <person name="Grisel S."/>
            <person name="Petersen M."/>
            <person name="Berrin J.G."/>
            <person name="Delaux P.M."/>
            <person name="Dal Grande F."/>
            <person name="Keller J."/>
        </authorList>
    </citation>
    <scope>NUCLEOTIDE SEQUENCE [LARGE SCALE GENOMIC DNA]</scope>
    <source>
        <strain evidence="3 4">SAG 2145</strain>
    </source>
</reference>
<feature type="compositionally biased region" description="Low complexity" evidence="1">
    <location>
        <begin position="40"/>
        <end position="50"/>
    </location>
</feature>
<feature type="region of interest" description="Disordered" evidence="1">
    <location>
        <begin position="35"/>
        <end position="120"/>
    </location>
</feature>
<keyword evidence="4" id="KW-1185">Reference proteome</keyword>
<accession>A0AAW1RWV5</accession>
<dbReference type="AlphaFoldDB" id="A0AAW1RWV5"/>
<evidence type="ECO:0000259" key="2">
    <source>
        <dbReference type="PROSITE" id="PS00036"/>
    </source>
</evidence>
<feature type="compositionally biased region" description="Polar residues" evidence="1">
    <location>
        <begin position="52"/>
        <end position="62"/>
    </location>
</feature>
<comment type="caution">
    <text evidence="3">The sequence shown here is derived from an EMBL/GenBank/DDBJ whole genome shotgun (WGS) entry which is preliminary data.</text>
</comment>